<organism evidence="5 6">
    <name type="scientific">Venturia inaequalis</name>
    <name type="common">Apple scab fungus</name>
    <dbReference type="NCBI Taxonomy" id="5025"/>
    <lineage>
        <taxon>Eukaryota</taxon>
        <taxon>Fungi</taxon>
        <taxon>Dikarya</taxon>
        <taxon>Ascomycota</taxon>
        <taxon>Pezizomycotina</taxon>
        <taxon>Dothideomycetes</taxon>
        <taxon>Pleosporomycetidae</taxon>
        <taxon>Venturiales</taxon>
        <taxon>Venturiaceae</taxon>
        <taxon>Venturia</taxon>
    </lineage>
</organism>
<feature type="region of interest" description="Disordered" evidence="2">
    <location>
        <begin position="332"/>
        <end position="371"/>
    </location>
</feature>
<name>A0A8H3U4T7_VENIN</name>
<feature type="compositionally biased region" description="Low complexity" evidence="2">
    <location>
        <begin position="60"/>
        <end position="73"/>
    </location>
</feature>
<comment type="similarity">
    <text evidence="1">Belongs to the ThrE exporter (TC 2.A.79) family.</text>
</comment>
<proteinExistence type="inferred from homology"/>
<evidence type="ECO:0000313" key="6">
    <source>
        <dbReference type="Proteomes" id="UP000433883"/>
    </source>
</evidence>
<comment type="caution">
    <text evidence="5">The sequence shown here is derived from an EMBL/GenBank/DDBJ whole genome shotgun (WGS) entry which is preliminary data.</text>
</comment>
<feature type="transmembrane region" description="Helical" evidence="3">
    <location>
        <begin position="849"/>
        <end position="872"/>
    </location>
</feature>
<dbReference type="Pfam" id="PF06738">
    <property type="entry name" value="ThrE"/>
    <property type="match status" value="1"/>
</dbReference>
<feature type="transmembrane region" description="Helical" evidence="3">
    <location>
        <begin position="680"/>
        <end position="701"/>
    </location>
</feature>
<sequence>MDSYERSNSSPDHGFPQTSSTVVNPVEQKLNPQTDMATADGKKKRVGFSTDITPPSLEASSSSSGPKYSGESGLHPEADTPSVHTPQPLLSINDEEPQRFQRPEIDNETYQQIRLAMSQMSQPHVPKQPKPAIRKSTQPSEVELDKLDAAGGSNGTKDISGQQAHDRAQKLAAKVGSYNVSAAASRRNSLDLEEEEGMPGRPRPVLPRPAIALKSDDEHDSDEGILYKGRAVPERRTSAARAHEEAYRLVRSYTHHLPTQQDVDELPLRSGQVTPVEEQEYFEDYVPKPKKYRGSILASLLKLQNSQDQHGDLTPPTATGWNRGHYRNASAETASLSGTTPSHTPGHSPNSSGTSTPTSKHGLLSHWPRKAKNRDSMMSISALAGSSSTIALPTREFGDEVLEKAKAQKNARPGMGRRSKSSELAAVFKRKNKPRMEEEIRITVHIAETLARQKYLIKLCRALMEYGAPTHRLEEYLKASSRVLEISAQWLYIPGCMLISFDDTTTHTTEVKLVRVDQGVDLGKMRDCHQIYKEVVHDQIGVEEATRRLEAVVNAKKKFSTWFLVFMYGLAAVSVGPFAFKARLIDLPICFILGAIVGILQIVISPRSDLYANIFEVSAAIVTSFLARAFGSIRAHDGTRLFCFSALAQSSIALILPGYTVLCASLELQSRSIVAGSVRMVYAIIYSLFLGFGITIGTVIYGVMDKNASSETTCNESMGDYWYFFFVPLFTLCLIIINQAKWKQAPVMLFISFSGYVVNYFTSQRFTGNLQVPQALGALTIGIEANLYARIGRSVDNFFINIWNRRFRPRLYDLRVKLIKSSSNVLRKIGSLDFLPFPETRQSTQKPKLGYGLAAAAMLPAIFVQVPSGLAVSGSLLSGLTSADQIISNTTSTAGSVDDISRSSAFNVSYSVIEVAVGITVGLFLSAVIVYPLGKKRSGLFSF</sequence>
<dbReference type="Proteomes" id="UP000433883">
    <property type="component" value="Unassembled WGS sequence"/>
</dbReference>
<feature type="compositionally biased region" description="Polar residues" evidence="2">
    <location>
        <begin position="1"/>
        <end position="23"/>
    </location>
</feature>
<feature type="compositionally biased region" description="Basic and acidic residues" evidence="2">
    <location>
        <begin position="96"/>
        <end position="105"/>
    </location>
</feature>
<evidence type="ECO:0000256" key="1">
    <source>
        <dbReference type="ARBA" id="ARBA00034125"/>
    </source>
</evidence>
<dbReference type="EMBL" id="WNWQ01000831">
    <property type="protein sequence ID" value="KAE9963497.1"/>
    <property type="molecule type" value="Genomic_DNA"/>
</dbReference>
<feature type="transmembrane region" description="Helical" evidence="3">
    <location>
        <begin position="641"/>
        <end position="660"/>
    </location>
</feature>
<feature type="domain" description="Threonine/serine exporter-like N-terminal" evidence="4">
    <location>
        <begin position="455"/>
        <end position="700"/>
    </location>
</feature>
<gene>
    <name evidence="5" type="ORF">BLS_009241</name>
</gene>
<evidence type="ECO:0000256" key="2">
    <source>
        <dbReference type="SAM" id="MobiDB-lite"/>
    </source>
</evidence>
<keyword evidence="3" id="KW-0472">Membrane</keyword>
<feature type="transmembrane region" description="Helical" evidence="3">
    <location>
        <begin position="908"/>
        <end position="933"/>
    </location>
</feature>
<accession>A0A8H3U4T7</accession>
<reference evidence="5 6" key="1">
    <citation type="submission" date="2019-11" db="EMBL/GenBank/DDBJ databases">
        <title>Venturia inaequalis Genome Resource.</title>
        <authorList>
            <person name="Lichtner F.J."/>
        </authorList>
    </citation>
    <scope>NUCLEOTIDE SEQUENCE [LARGE SCALE GENOMIC DNA]</scope>
    <source>
        <strain evidence="5">Bline_iso_100314</strain>
    </source>
</reference>
<feature type="compositionally biased region" description="Polar residues" evidence="2">
    <location>
        <begin position="108"/>
        <end position="122"/>
    </location>
</feature>
<dbReference type="AlphaFoldDB" id="A0A8H3U4T7"/>
<dbReference type="InterPro" id="IPR010619">
    <property type="entry name" value="ThrE-like_N"/>
</dbReference>
<keyword evidence="3" id="KW-0812">Transmembrane</keyword>
<dbReference type="PANTHER" id="PTHR31082">
    <property type="entry name" value="PHEROMONE-REGULATED MEMBRANE PROTEIN 10"/>
    <property type="match status" value="1"/>
</dbReference>
<evidence type="ECO:0000256" key="3">
    <source>
        <dbReference type="SAM" id="Phobius"/>
    </source>
</evidence>
<keyword evidence="3" id="KW-1133">Transmembrane helix</keyword>
<feature type="compositionally biased region" description="Low complexity" evidence="2">
    <location>
        <begin position="344"/>
        <end position="359"/>
    </location>
</feature>
<feature type="transmembrane region" description="Helical" evidence="3">
    <location>
        <begin position="587"/>
        <end position="604"/>
    </location>
</feature>
<dbReference type="PANTHER" id="PTHR31082:SF4">
    <property type="entry name" value="PHEROMONE-REGULATED MEMBRANE PROTEIN 10"/>
    <property type="match status" value="1"/>
</dbReference>
<protein>
    <recommendedName>
        <fullName evidence="4">Threonine/serine exporter-like N-terminal domain-containing protein</fullName>
    </recommendedName>
</protein>
<feature type="region of interest" description="Disordered" evidence="2">
    <location>
        <begin position="180"/>
        <end position="208"/>
    </location>
</feature>
<feature type="transmembrane region" description="Helical" evidence="3">
    <location>
        <begin position="745"/>
        <end position="762"/>
    </location>
</feature>
<feature type="transmembrane region" description="Helical" evidence="3">
    <location>
        <begin position="610"/>
        <end position="629"/>
    </location>
</feature>
<dbReference type="InterPro" id="IPR051361">
    <property type="entry name" value="ThrE/Ser_Exporter"/>
</dbReference>
<evidence type="ECO:0000259" key="4">
    <source>
        <dbReference type="Pfam" id="PF06738"/>
    </source>
</evidence>
<dbReference type="GO" id="GO:0022857">
    <property type="term" value="F:transmembrane transporter activity"/>
    <property type="evidence" value="ECO:0007669"/>
    <property type="project" value="InterPro"/>
</dbReference>
<feature type="compositionally biased region" description="Polar residues" evidence="2">
    <location>
        <begin position="332"/>
        <end position="343"/>
    </location>
</feature>
<feature type="transmembrane region" description="Helical" evidence="3">
    <location>
        <begin position="559"/>
        <end position="580"/>
    </location>
</feature>
<feature type="transmembrane region" description="Helical" evidence="3">
    <location>
        <begin position="721"/>
        <end position="739"/>
    </location>
</feature>
<feature type="region of interest" description="Disordered" evidence="2">
    <location>
        <begin position="1"/>
        <end position="167"/>
    </location>
</feature>
<evidence type="ECO:0000313" key="5">
    <source>
        <dbReference type="EMBL" id="KAE9963497.1"/>
    </source>
</evidence>